<keyword evidence="2" id="KW-1133">Transmembrane helix</keyword>
<evidence type="ECO:0000256" key="2">
    <source>
        <dbReference type="SAM" id="Phobius"/>
    </source>
</evidence>
<proteinExistence type="predicted"/>
<keyword evidence="2" id="KW-0472">Membrane</keyword>
<dbReference type="EMBL" id="CAWUFR010000990">
    <property type="protein sequence ID" value="CAK6982323.1"/>
    <property type="molecule type" value="Genomic_DNA"/>
</dbReference>
<dbReference type="Proteomes" id="UP001314229">
    <property type="component" value="Unassembled WGS sequence"/>
</dbReference>
<dbReference type="AlphaFoldDB" id="A0AAV1QFU4"/>
<evidence type="ECO:0000313" key="4">
    <source>
        <dbReference type="Proteomes" id="UP001314229"/>
    </source>
</evidence>
<name>A0AAV1QFU4_SCOSC</name>
<feature type="region of interest" description="Disordered" evidence="1">
    <location>
        <begin position="250"/>
        <end position="272"/>
    </location>
</feature>
<accession>A0AAV1QFU4</accession>
<sequence length="272" mass="29977">MVTRGRPSKSKMVALCITRVTVVVISCLLHVLSSWTWTQRRHDVTLRHVLFHFLALKELYTVVSIPPTTSKAANPKMLSCHRASDPIITDVDVLYDYNNDDDNLWMSNGSLPFCSSTSPPSASSCVVCVKQGVYAVCGHLMQAVKLMMEASGRQIEIIKSECPWLLGDATVQSATESPAINPDTTGQWPIIIPILLILLLFLLMGYCIFKRNCNTSEPKIKVEKNGDTFYLNIPAADIVKPEAEVQSGKKEAAARLNVPDANADEQESKAVN</sequence>
<feature type="transmembrane region" description="Helical" evidence="2">
    <location>
        <begin position="190"/>
        <end position="209"/>
    </location>
</feature>
<evidence type="ECO:0000313" key="3">
    <source>
        <dbReference type="EMBL" id="CAK6982323.1"/>
    </source>
</evidence>
<keyword evidence="4" id="KW-1185">Reference proteome</keyword>
<comment type="caution">
    <text evidence="3">The sequence shown here is derived from an EMBL/GenBank/DDBJ whole genome shotgun (WGS) entry which is preliminary data.</text>
</comment>
<organism evidence="3 4">
    <name type="scientific">Scomber scombrus</name>
    <name type="common">Atlantic mackerel</name>
    <name type="synonym">Scomber vernalis</name>
    <dbReference type="NCBI Taxonomy" id="13677"/>
    <lineage>
        <taxon>Eukaryota</taxon>
        <taxon>Metazoa</taxon>
        <taxon>Chordata</taxon>
        <taxon>Craniata</taxon>
        <taxon>Vertebrata</taxon>
        <taxon>Euteleostomi</taxon>
        <taxon>Actinopterygii</taxon>
        <taxon>Neopterygii</taxon>
        <taxon>Teleostei</taxon>
        <taxon>Neoteleostei</taxon>
        <taxon>Acanthomorphata</taxon>
        <taxon>Pelagiaria</taxon>
        <taxon>Scombriformes</taxon>
        <taxon>Scombridae</taxon>
        <taxon>Scomber</taxon>
    </lineage>
</organism>
<protein>
    <submittedName>
        <fullName evidence="3">Uncharacterized protein LOC128362339</fullName>
    </submittedName>
</protein>
<feature type="transmembrane region" description="Helical" evidence="2">
    <location>
        <begin position="12"/>
        <end position="32"/>
    </location>
</feature>
<keyword evidence="2" id="KW-0812">Transmembrane</keyword>
<reference evidence="3 4" key="1">
    <citation type="submission" date="2024-01" db="EMBL/GenBank/DDBJ databases">
        <authorList>
            <person name="Alioto T."/>
            <person name="Alioto T."/>
            <person name="Gomez Garrido J."/>
        </authorList>
    </citation>
    <scope>NUCLEOTIDE SEQUENCE [LARGE SCALE GENOMIC DNA]</scope>
</reference>
<gene>
    <name evidence="3" type="ORF">FSCOSCO3_A030402</name>
</gene>
<evidence type="ECO:0000256" key="1">
    <source>
        <dbReference type="SAM" id="MobiDB-lite"/>
    </source>
</evidence>